<evidence type="ECO:0000256" key="15">
    <source>
        <dbReference type="ARBA" id="ARBA00044116"/>
    </source>
</evidence>
<feature type="transmembrane region" description="Helical" evidence="23">
    <location>
        <begin position="20"/>
        <end position="38"/>
    </location>
</feature>
<dbReference type="RefSeq" id="XP_789095.4">
    <property type="nucleotide sequence ID" value="XM_784002.5"/>
</dbReference>
<keyword evidence="6 21" id="KW-0479">Metal-binding</keyword>
<evidence type="ECO:0000256" key="18">
    <source>
        <dbReference type="ARBA" id="ARBA00044282"/>
    </source>
</evidence>
<dbReference type="InterPro" id="IPR001128">
    <property type="entry name" value="Cyt_P450"/>
</dbReference>
<evidence type="ECO:0000256" key="6">
    <source>
        <dbReference type="ARBA" id="ARBA00022723"/>
    </source>
</evidence>
<dbReference type="GeneID" id="584123"/>
<dbReference type="PROSITE" id="PS00086">
    <property type="entry name" value="CYTOCHROME_P450"/>
    <property type="match status" value="1"/>
</dbReference>
<dbReference type="InterPro" id="IPR036396">
    <property type="entry name" value="Cyt_P450_sf"/>
</dbReference>
<dbReference type="InterPro" id="IPR002401">
    <property type="entry name" value="Cyt_P450_E_grp-I"/>
</dbReference>
<evidence type="ECO:0000256" key="2">
    <source>
        <dbReference type="ARBA" id="ARBA00004524"/>
    </source>
</evidence>
<dbReference type="SUPFAM" id="SSF48264">
    <property type="entry name" value="Cytochrome P450"/>
    <property type="match status" value="1"/>
</dbReference>
<dbReference type="GO" id="GO:0042448">
    <property type="term" value="P:progesterone metabolic process"/>
    <property type="evidence" value="ECO:0000318"/>
    <property type="project" value="GO_Central"/>
</dbReference>
<reference evidence="24" key="2">
    <citation type="submission" date="2021-01" db="UniProtKB">
        <authorList>
            <consortium name="EnsemblMetazoa"/>
        </authorList>
    </citation>
    <scope>IDENTIFICATION</scope>
</reference>
<keyword evidence="9 22" id="KW-0560">Oxidoreductase</keyword>
<dbReference type="InParanoid" id="A0A7M7RCR8"/>
<keyword evidence="7" id="KW-0256">Endoplasmic reticulum</keyword>
<protein>
    <recommendedName>
        <fullName evidence="15">Steroid 21-hydroxylase</fullName>
        <ecNumber evidence="14">1.14.14.16</ecNumber>
    </recommendedName>
    <alternativeName>
        <fullName evidence="19">21-OHase</fullName>
    </alternativeName>
    <alternativeName>
        <fullName evidence="16">Cytochrome P-450c21</fullName>
    </alternativeName>
    <alternativeName>
        <fullName evidence="20">Cytochrome P450 21</fullName>
    </alternativeName>
    <alternativeName>
        <fullName evidence="18">Cytochrome P450 XXI</fullName>
    </alternativeName>
    <alternativeName>
        <fullName evidence="17">Cytochrome P450-C21</fullName>
    </alternativeName>
</protein>
<dbReference type="GO" id="GO:0008289">
    <property type="term" value="F:lipid binding"/>
    <property type="evidence" value="ECO:0007669"/>
    <property type="project" value="UniProtKB-KW"/>
</dbReference>
<proteinExistence type="inferred from homology"/>
<evidence type="ECO:0000256" key="8">
    <source>
        <dbReference type="ARBA" id="ARBA00022848"/>
    </source>
</evidence>
<evidence type="ECO:0000256" key="9">
    <source>
        <dbReference type="ARBA" id="ARBA00023002"/>
    </source>
</evidence>
<dbReference type="EnsemblMetazoa" id="XM_784002">
    <property type="protein sequence ID" value="XP_789095"/>
    <property type="gene ID" value="LOC584123"/>
</dbReference>
<keyword evidence="12" id="KW-0446">Lipid-binding</keyword>
<dbReference type="PRINTS" id="PR00463">
    <property type="entry name" value="EP450I"/>
</dbReference>
<evidence type="ECO:0000256" key="4">
    <source>
        <dbReference type="ARBA" id="ARBA00010617"/>
    </source>
</evidence>
<comment type="similarity">
    <text evidence="4 22">Belongs to the cytochrome P450 family.</text>
</comment>
<reference evidence="25" key="1">
    <citation type="submission" date="2015-02" db="EMBL/GenBank/DDBJ databases">
        <title>Genome sequencing for Strongylocentrotus purpuratus.</title>
        <authorList>
            <person name="Murali S."/>
            <person name="Liu Y."/>
            <person name="Vee V."/>
            <person name="English A."/>
            <person name="Wang M."/>
            <person name="Skinner E."/>
            <person name="Han Y."/>
            <person name="Muzny D.M."/>
            <person name="Worley K.C."/>
            <person name="Gibbs R.A."/>
        </authorList>
    </citation>
    <scope>NUCLEOTIDE SEQUENCE</scope>
</reference>
<dbReference type="GO" id="GO:0005506">
    <property type="term" value="F:iron ion binding"/>
    <property type="evidence" value="ECO:0007669"/>
    <property type="project" value="InterPro"/>
</dbReference>
<dbReference type="OMA" id="MEDHYYL"/>
<dbReference type="AlphaFoldDB" id="A0A7M7RCR8"/>
<evidence type="ECO:0000256" key="20">
    <source>
        <dbReference type="ARBA" id="ARBA00044342"/>
    </source>
</evidence>
<evidence type="ECO:0000256" key="5">
    <source>
        <dbReference type="ARBA" id="ARBA00022617"/>
    </source>
</evidence>
<evidence type="ECO:0000256" key="16">
    <source>
        <dbReference type="ARBA" id="ARBA00044217"/>
    </source>
</evidence>
<dbReference type="InterPro" id="IPR017972">
    <property type="entry name" value="Cyt_P450_CS"/>
</dbReference>
<keyword evidence="5 21" id="KW-0349">Heme</keyword>
<dbReference type="GO" id="GO:0004508">
    <property type="term" value="F:steroid 17-alpha-monooxygenase activity"/>
    <property type="evidence" value="ECO:0000318"/>
    <property type="project" value="GO_Central"/>
</dbReference>
<dbReference type="PRINTS" id="PR00385">
    <property type="entry name" value="P450"/>
</dbReference>
<feature type="binding site" description="axial binding residue" evidence="21">
    <location>
        <position position="457"/>
    </location>
    <ligand>
        <name>heme</name>
        <dbReference type="ChEBI" id="CHEBI:30413"/>
    </ligand>
    <ligandPart>
        <name>Fe</name>
        <dbReference type="ChEBI" id="CHEBI:18248"/>
    </ligandPart>
</feature>
<evidence type="ECO:0000256" key="10">
    <source>
        <dbReference type="ARBA" id="ARBA00023004"/>
    </source>
</evidence>
<keyword evidence="23" id="KW-1133">Transmembrane helix</keyword>
<dbReference type="OrthoDB" id="639466at2759"/>
<dbReference type="GO" id="GO:0020037">
    <property type="term" value="F:heme binding"/>
    <property type="evidence" value="ECO:0007669"/>
    <property type="project" value="InterPro"/>
</dbReference>
<evidence type="ECO:0000256" key="19">
    <source>
        <dbReference type="ARBA" id="ARBA00044304"/>
    </source>
</evidence>
<organism evidence="24 25">
    <name type="scientific">Strongylocentrotus purpuratus</name>
    <name type="common">Purple sea urchin</name>
    <dbReference type="NCBI Taxonomy" id="7668"/>
    <lineage>
        <taxon>Eukaryota</taxon>
        <taxon>Metazoa</taxon>
        <taxon>Echinodermata</taxon>
        <taxon>Eleutherozoa</taxon>
        <taxon>Echinozoa</taxon>
        <taxon>Echinoidea</taxon>
        <taxon>Euechinoidea</taxon>
        <taxon>Echinacea</taxon>
        <taxon>Camarodonta</taxon>
        <taxon>Echinidea</taxon>
        <taxon>Strongylocentrotidae</taxon>
        <taxon>Strongylocentrotus</taxon>
    </lineage>
</organism>
<evidence type="ECO:0000313" key="25">
    <source>
        <dbReference type="Proteomes" id="UP000007110"/>
    </source>
</evidence>
<dbReference type="FunFam" id="1.10.630.10:FF:000049">
    <property type="entry name" value="steroid 21-hydroxylase isoform X1"/>
    <property type="match status" value="1"/>
</dbReference>
<keyword evidence="13 23" id="KW-0472">Membrane</keyword>
<keyword evidence="25" id="KW-1185">Reference proteome</keyword>
<evidence type="ECO:0000256" key="23">
    <source>
        <dbReference type="SAM" id="Phobius"/>
    </source>
</evidence>
<evidence type="ECO:0000256" key="22">
    <source>
        <dbReference type="RuleBase" id="RU000461"/>
    </source>
</evidence>
<name>A0A7M7RCR8_STRPU</name>
<keyword evidence="23" id="KW-0812">Transmembrane</keyword>
<evidence type="ECO:0000256" key="17">
    <source>
        <dbReference type="ARBA" id="ARBA00044265"/>
    </source>
</evidence>
<dbReference type="PANTHER" id="PTHR24289">
    <property type="entry name" value="STEROID 17-ALPHA-HYDROXYLASE/17,20 LYASE"/>
    <property type="match status" value="1"/>
</dbReference>
<dbReference type="GO" id="GO:0005789">
    <property type="term" value="C:endoplasmic reticulum membrane"/>
    <property type="evidence" value="ECO:0007669"/>
    <property type="project" value="UniProtKB-SubCell"/>
</dbReference>
<evidence type="ECO:0000313" key="24">
    <source>
        <dbReference type="EnsemblMetazoa" id="XP_789095"/>
    </source>
</evidence>
<evidence type="ECO:0000256" key="7">
    <source>
        <dbReference type="ARBA" id="ARBA00022824"/>
    </source>
</evidence>
<dbReference type="GO" id="GO:0042446">
    <property type="term" value="P:hormone biosynthetic process"/>
    <property type="evidence" value="ECO:0000318"/>
    <property type="project" value="GO_Central"/>
</dbReference>
<keyword evidence="8" id="KW-0492">Microsome</keyword>
<evidence type="ECO:0000256" key="13">
    <source>
        <dbReference type="ARBA" id="ARBA00023136"/>
    </source>
</evidence>
<keyword evidence="11 22" id="KW-0503">Monooxygenase</keyword>
<dbReference type="Proteomes" id="UP000007110">
    <property type="component" value="Unassembled WGS sequence"/>
</dbReference>
<evidence type="ECO:0000256" key="14">
    <source>
        <dbReference type="ARBA" id="ARBA00044040"/>
    </source>
</evidence>
<dbReference type="GO" id="GO:0004509">
    <property type="term" value="F:steroid 21-monooxygenase activity"/>
    <property type="evidence" value="ECO:0007669"/>
    <property type="project" value="UniProtKB-EC"/>
</dbReference>
<evidence type="ECO:0000256" key="11">
    <source>
        <dbReference type="ARBA" id="ARBA00023033"/>
    </source>
</evidence>
<evidence type="ECO:0000256" key="12">
    <source>
        <dbReference type="ARBA" id="ARBA00023121"/>
    </source>
</evidence>
<dbReference type="EC" id="1.14.14.16" evidence="14"/>
<accession>A0A7M7RCR8</accession>
<dbReference type="GO" id="GO:0008610">
    <property type="term" value="P:lipid biosynthetic process"/>
    <property type="evidence" value="ECO:0007669"/>
    <property type="project" value="UniProtKB-ARBA"/>
</dbReference>
<evidence type="ECO:0000256" key="21">
    <source>
        <dbReference type="PIRSR" id="PIRSR602401-1"/>
    </source>
</evidence>
<keyword evidence="10 21" id="KW-0408">Iron</keyword>
<evidence type="ECO:0000256" key="3">
    <source>
        <dbReference type="ARBA" id="ARBA00004586"/>
    </source>
</evidence>
<dbReference type="PANTHER" id="PTHR24289:SF20">
    <property type="entry name" value="STEROID 17-ALPHA-HYDROXYLASE_17,20 LYASE"/>
    <property type="match status" value="1"/>
</dbReference>
<sequence length="514" mass="59169">MKDRVLSAEWTGFTASDGYLNVGTTFILGIVLIIVLLVKNARRPHRFPPGPPGLPIIGNVFDLTATSEVLFDKWSKVYGDVFSFRVGDRWVVVLNHQEVIKEAMLKYDVEFSGRPQFYSAEIASDGFKDIVFSNYSDTWKIHRKLAHSAFRKFATGHKLDDLVHGVIPQVQQMLTENSGKPFDPKLMITLTLYNVFSKMCFSESYDFSDPRMLGYITMSQELAEKVGFGLVADYFPWARFLSYNGASYIQRMKQKYMEWTSPQLQRHRETLDPNEARDFCDLMLLAQMEAMDNEEDRKISQNLSDIHLKQTVNDIFLAGIETSMQRLYWAIALMTEYPDVQAKIQGEIEVEIGRGRHPVIKDRGNLPYTEATLYEMIRYSTVGPVGVPHATMVDTKFRGYLIPKGTTVLLNQYSMHFDEREWTDPHSFRPEHFLDESGTTRLHPSSFQPFGTGRRSCLGEAVAKADLFLIFTWLLQNYTFRKVPEYSEENLLKLLPETAAGRVLQNYKILIEER</sequence>
<dbReference type="Pfam" id="PF00067">
    <property type="entry name" value="p450"/>
    <property type="match status" value="1"/>
</dbReference>
<comment type="cofactor">
    <cofactor evidence="21">
        <name>heme</name>
        <dbReference type="ChEBI" id="CHEBI:30413"/>
    </cofactor>
</comment>
<comment type="subcellular location">
    <subcellularLocation>
        <location evidence="1">Endomembrane system</location>
        <topology evidence="1">Peripheral membrane protein</topology>
    </subcellularLocation>
    <subcellularLocation>
        <location evidence="3">Endoplasmic reticulum membrane</location>
    </subcellularLocation>
    <subcellularLocation>
        <location evidence="2">Microsome membrane</location>
    </subcellularLocation>
</comment>
<dbReference type="Gene3D" id="1.10.630.10">
    <property type="entry name" value="Cytochrome P450"/>
    <property type="match status" value="1"/>
</dbReference>
<evidence type="ECO:0000256" key="1">
    <source>
        <dbReference type="ARBA" id="ARBA00004184"/>
    </source>
</evidence>